<name>A0ABR2WTF3_9FUNG</name>
<dbReference type="Proteomes" id="UP001479436">
    <property type="component" value="Unassembled WGS sequence"/>
</dbReference>
<dbReference type="InterPro" id="IPR019433">
    <property type="entry name" value="GPI_ManTrfase_II_coact_Pga1"/>
</dbReference>
<proteinExistence type="predicted"/>
<keyword evidence="1" id="KW-0812">Transmembrane</keyword>
<dbReference type="PANTHER" id="PTHR35465">
    <property type="entry name" value="CAVEOLIN-1 PROTEIN"/>
    <property type="match status" value="1"/>
</dbReference>
<evidence type="ECO:0000256" key="1">
    <source>
        <dbReference type="SAM" id="Phobius"/>
    </source>
</evidence>
<keyword evidence="1" id="KW-1133">Transmembrane helix</keyword>
<evidence type="ECO:0000256" key="2">
    <source>
        <dbReference type="SAM" id="SignalP"/>
    </source>
</evidence>
<organism evidence="3 4">
    <name type="scientific">Basidiobolus ranarum</name>
    <dbReference type="NCBI Taxonomy" id="34480"/>
    <lineage>
        <taxon>Eukaryota</taxon>
        <taxon>Fungi</taxon>
        <taxon>Fungi incertae sedis</taxon>
        <taxon>Zoopagomycota</taxon>
        <taxon>Entomophthoromycotina</taxon>
        <taxon>Basidiobolomycetes</taxon>
        <taxon>Basidiobolales</taxon>
        <taxon>Basidiobolaceae</taxon>
        <taxon>Basidiobolus</taxon>
    </lineage>
</organism>
<feature type="signal peptide" evidence="2">
    <location>
        <begin position="1"/>
        <end position="20"/>
    </location>
</feature>
<reference evidence="3 4" key="1">
    <citation type="submission" date="2023-04" db="EMBL/GenBank/DDBJ databases">
        <title>Genome of Basidiobolus ranarum AG-B5.</title>
        <authorList>
            <person name="Stajich J.E."/>
            <person name="Carter-House D."/>
            <person name="Gryganskyi A."/>
        </authorList>
    </citation>
    <scope>NUCLEOTIDE SEQUENCE [LARGE SCALE GENOMIC DNA]</scope>
    <source>
        <strain evidence="3 4">AG-B5</strain>
    </source>
</reference>
<keyword evidence="1" id="KW-0472">Membrane</keyword>
<comment type="caution">
    <text evidence="3">The sequence shown here is derived from an EMBL/GenBank/DDBJ whole genome shotgun (WGS) entry which is preliminary data.</text>
</comment>
<feature type="transmembrane region" description="Helical" evidence="1">
    <location>
        <begin position="190"/>
        <end position="213"/>
    </location>
</feature>
<accession>A0ABR2WTF3</accession>
<dbReference type="EMBL" id="JASJQH010000364">
    <property type="protein sequence ID" value="KAK9764802.1"/>
    <property type="molecule type" value="Genomic_DNA"/>
</dbReference>
<keyword evidence="4" id="KW-1185">Reference proteome</keyword>
<evidence type="ECO:0000313" key="4">
    <source>
        <dbReference type="Proteomes" id="UP001479436"/>
    </source>
</evidence>
<sequence>MIYGWLVLLLCTTLLTFVESNTEKKIFSGKIDIISRSKKDAVDSWINEDKWNKMAPPYKMFSNQSLEFSTQMASNNIQNTKWQQWYILDNLKANDVYEARISYAATAPTDFNLAIFDYEELAQILRSGKRDSLLETEKDEIKVETTTKFLRVRAKYMGVSHIPGRESIPVRFNIVLETLYLGIPYQAYKLVLVIIICCVLGAFVLVPIAQSLISQIREDKRSD</sequence>
<dbReference type="Pfam" id="PF10333">
    <property type="entry name" value="Pga1"/>
    <property type="match status" value="1"/>
</dbReference>
<feature type="chain" id="PRO_5046342192" evidence="2">
    <location>
        <begin position="21"/>
        <end position="223"/>
    </location>
</feature>
<keyword evidence="2" id="KW-0732">Signal</keyword>
<evidence type="ECO:0000313" key="3">
    <source>
        <dbReference type="EMBL" id="KAK9764802.1"/>
    </source>
</evidence>
<dbReference type="PANTHER" id="PTHR35465:SF1">
    <property type="entry name" value="PHOSPHATIDYLINOSITOL-GLYCAN BIOSYNTHESIS CLASS X PROTEIN"/>
    <property type="match status" value="1"/>
</dbReference>
<gene>
    <name evidence="3" type="ORF">K7432_007400</name>
</gene>
<protein>
    <submittedName>
        <fullName evidence="3">Uncharacterized protein</fullName>
    </submittedName>
</protein>